<dbReference type="Proteomes" id="UP000050761">
    <property type="component" value="Unassembled WGS sequence"/>
</dbReference>
<protein>
    <submittedName>
        <fullName evidence="3">WD_REPEATS_REGION domain-containing protein</fullName>
    </submittedName>
</protein>
<dbReference type="Gene3D" id="2.130.10.10">
    <property type="entry name" value="YVTN repeat-like/Quinoprotein amine dehydrogenase"/>
    <property type="match status" value="1"/>
</dbReference>
<keyword evidence="2" id="KW-1185">Reference proteome</keyword>
<name>A0A3P7ZRM6_HELPZ</name>
<evidence type="ECO:0000313" key="2">
    <source>
        <dbReference type="Proteomes" id="UP000050761"/>
    </source>
</evidence>
<dbReference type="InterPro" id="IPR015943">
    <property type="entry name" value="WD40/YVTN_repeat-like_dom_sf"/>
</dbReference>
<reference evidence="3" key="2">
    <citation type="submission" date="2019-09" db="UniProtKB">
        <authorList>
            <consortium name="WormBaseParasite"/>
        </authorList>
    </citation>
    <scope>IDENTIFICATION</scope>
</reference>
<gene>
    <name evidence="1" type="ORF">HPBE_LOCUS15280</name>
</gene>
<reference evidence="1 2" key="1">
    <citation type="submission" date="2018-11" db="EMBL/GenBank/DDBJ databases">
        <authorList>
            <consortium name="Pathogen Informatics"/>
        </authorList>
    </citation>
    <scope>NUCLEOTIDE SEQUENCE [LARGE SCALE GENOMIC DNA]</scope>
</reference>
<sequence length="315" mass="35432">MCGAICLRSVNEHLRITPTFSVVTKLDGQFGHSARPYSICHDSSGNIYTAGDDEVVCVWKMENGKLKMRYQRDIMTGSIRALRVLNENLYIACGSGGLATISIEELSDDAELRRDPSHNNRAFARMTNKIVCLEENSSEKADIRSFARSPMYATTPLILAGIGDKFCHFIIEECELITSLWFSKNFYVVDARNGDTLCTLSCGGIHRQWYFTLYPNYDVLRKDEARVCRATFDFLRKGSVFSIDLYLKRVTILVPYIHRSQVVGVSLLDEAQGVTRVVTVGADFFVQVSEITVESRAVSIQSDGSYVQPFYAIFT</sequence>
<organism evidence="1">
    <name type="scientific">Heligmosomoides polygyrus</name>
    <name type="common">Parasitic roundworm</name>
    <dbReference type="NCBI Taxonomy" id="6339"/>
    <lineage>
        <taxon>Eukaryota</taxon>
        <taxon>Metazoa</taxon>
        <taxon>Ecdysozoa</taxon>
        <taxon>Nematoda</taxon>
        <taxon>Chromadorea</taxon>
        <taxon>Rhabditida</taxon>
        <taxon>Rhabditina</taxon>
        <taxon>Rhabditomorpha</taxon>
        <taxon>Strongyloidea</taxon>
        <taxon>Heligmosomidae</taxon>
        <taxon>Heligmosomoides</taxon>
    </lineage>
</organism>
<dbReference type="OrthoDB" id="5594999at2759"/>
<dbReference type="WBParaSite" id="HPBE_0001528101-mRNA-1">
    <property type="protein sequence ID" value="HPBE_0001528101-mRNA-1"/>
    <property type="gene ID" value="HPBE_0001528101"/>
</dbReference>
<evidence type="ECO:0000313" key="1">
    <source>
        <dbReference type="EMBL" id="VDP02311.1"/>
    </source>
</evidence>
<accession>A0A3P7ZRM6</accession>
<dbReference type="InterPro" id="IPR036322">
    <property type="entry name" value="WD40_repeat_dom_sf"/>
</dbReference>
<dbReference type="AlphaFoldDB" id="A0A3P7ZRM6"/>
<evidence type="ECO:0000313" key="3">
    <source>
        <dbReference type="WBParaSite" id="HPBE_0001528101-mRNA-1"/>
    </source>
</evidence>
<proteinExistence type="predicted"/>
<dbReference type="SUPFAM" id="SSF50978">
    <property type="entry name" value="WD40 repeat-like"/>
    <property type="match status" value="1"/>
</dbReference>
<dbReference type="EMBL" id="UZAH01028779">
    <property type="protein sequence ID" value="VDP02311.1"/>
    <property type="molecule type" value="Genomic_DNA"/>
</dbReference>